<dbReference type="Pfam" id="PF18885">
    <property type="entry name" value="DUF5648"/>
    <property type="match status" value="2"/>
</dbReference>
<dbReference type="InterPro" id="IPR043708">
    <property type="entry name" value="DUF5648"/>
</dbReference>
<reference evidence="2 3" key="1">
    <citation type="submission" date="2022-06" db="EMBL/GenBank/DDBJ databases">
        <title>Sequencing the genomes of 1000 actinobacteria strains.</title>
        <authorList>
            <person name="Klenk H.-P."/>
        </authorList>
    </citation>
    <scope>NUCLEOTIDE SEQUENCE [LARGE SCALE GENOMIC DNA]</scope>
    <source>
        <strain evidence="2 3">DSM 41656</strain>
    </source>
</reference>
<accession>A0ABT1ISY1</accession>
<dbReference type="EMBL" id="JAMZDX010000001">
    <property type="protein sequence ID" value="MCP2308235.1"/>
    <property type="molecule type" value="Genomic_DNA"/>
</dbReference>
<feature type="domain" description="DUF5648" evidence="1">
    <location>
        <begin position="91"/>
        <end position="152"/>
    </location>
</feature>
<proteinExistence type="predicted"/>
<evidence type="ECO:0000313" key="2">
    <source>
        <dbReference type="EMBL" id="MCP2308235.1"/>
    </source>
</evidence>
<keyword evidence="3" id="KW-1185">Reference proteome</keyword>
<organism evidence="2 3">
    <name type="scientific">Kitasatospora paracochleata</name>
    <dbReference type="NCBI Taxonomy" id="58354"/>
    <lineage>
        <taxon>Bacteria</taxon>
        <taxon>Bacillati</taxon>
        <taxon>Actinomycetota</taxon>
        <taxon>Actinomycetes</taxon>
        <taxon>Kitasatosporales</taxon>
        <taxon>Streptomycetaceae</taxon>
        <taxon>Kitasatospora</taxon>
    </lineage>
</organism>
<dbReference type="SUPFAM" id="SSF55486">
    <property type="entry name" value="Metalloproteases ('zincins'), catalytic domain"/>
    <property type="match status" value="1"/>
</dbReference>
<gene>
    <name evidence="2" type="ORF">FHR36_001327</name>
</gene>
<feature type="domain" description="DUF5648" evidence="1">
    <location>
        <begin position="6"/>
        <end position="85"/>
    </location>
</feature>
<dbReference type="RefSeq" id="WP_253794591.1">
    <property type="nucleotide sequence ID" value="NZ_BAAAUB010000048.1"/>
</dbReference>
<evidence type="ECO:0000259" key="1">
    <source>
        <dbReference type="Pfam" id="PF18885"/>
    </source>
</evidence>
<evidence type="ECO:0000313" key="3">
    <source>
        <dbReference type="Proteomes" id="UP001206483"/>
    </source>
</evidence>
<protein>
    <recommendedName>
        <fullName evidence="1">DUF5648 domain-containing protein</fullName>
    </recommendedName>
</protein>
<comment type="caution">
    <text evidence="2">The sequence shown here is derived from an EMBL/GenBank/DDBJ whole genome shotgun (WGS) entry which is preliminary data.</text>
</comment>
<dbReference type="Proteomes" id="UP001206483">
    <property type="component" value="Unassembled WGS sequence"/>
</dbReference>
<sequence>MSEKIMGDHFYTISEPERDSALARSGYRFEGIACYVAASPTQGSIPLFRLFNHDNGDHFYTTSAPERNRAVASAGYQNEGVACYVRGSSGNQAVPFYRLYNGDSGDHFYTTSKTEADSAAANDDYQAEGVACYVFTSNAAGLVPLYRLYKPGHDFWDDIADALSDAVDGVVGAFTTVFGPVITTAEGLIGGALNALGGILRGSICEIPYLGPSVCTAWDGVLTAGWAVMSLPDVLGGLIGVHPEKRMTLCVIIQLDEEGSTVADYKYALEAIQYAIDVFKNKANVRILSVGPFVYSSPFSDPPAASRDYISIESTPSGPETLDVGCGASDLLSQIETTPGQVFTAKMIRECFWGNARSVVGYGAPVVTFAVRDFKDGRHTGCSAGPLNDYVTVVLRNTTKLRTLPHELGHACNLWHYDDIDNLMTPGEGGGVGVDLSNVQVALLRASRHVTYF</sequence>
<name>A0ABT1ISY1_9ACTN</name>